<name>A0A2W4XS54_9CYAN</name>
<organism evidence="1 2">
    <name type="scientific">Phormidesmis priestleyi</name>
    <dbReference type="NCBI Taxonomy" id="268141"/>
    <lineage>
        <taxon>Bacteria</taxon>
        <taxon>Bacillati</taxon>
        <taxon>Cyanobacteriota</taxon>
        <taxon>Cyanophyceae</taxon>
        <taxon>Leptolyngbyales</taxon>
        <taxon>Leptolyngbyaceae</taxon>
        <taxon>Phormidesmis</taxon>
    </lineage>
</organism>
<gene>
    <name evidence="1" type="ORF">DCF15_02065</name>
</gene>
<evidence type="ECO:0008006" key="3">
    <source>
        <dbReference type="Google" id="ProtNLM"/>
    </source>
</evidence>
<sequence length="73" mass="8334">MTYAKVSVEQSLGGIFPFDQLPATALETLASGSQMLRYRIGQPMLRRESMPYQLIVILAKADYWATIPTRERR</sequence>
<comment type="caution">
    <text evidence="1">The sequence shown here is derived from an EMBL/GenBank/DDBJ whole genome shotgun (WGS) entry which is preliminary data.</text>
</comment>
<evidence type="ECO:0000313" key="1">
    <source>
        <dbReference type="EMBL" id="PZO60370.1"/>
    </source>
</evidence>
<dbReference type="EMBL" id="QBMP01000010">
    <property type="protein sequence ID" value="PZO60370.1"/>
    <property type="molecule type" value="Genomic_DNA"/>
</dbReference>
<proteinExistence type="predicted"/>
<protein>
    <recommendedName>
        <fullName evidence="3">Cyclic nucleotide-binding domain-containing protein</fullName>
    </recommendedName>
</protein>
<accession>A0A2W4XS54</accession>
<evidence type="ECO:0000313" key="2">
    <source>
        <dbReference type="Proteomes" id="UP000249794"/>
    </source>
</evidence>
<dbReference type="AlphaFoldDB" id="A0A2W4XS54"/>
<dbReference type="Proteomes" id="UP000249794">
    <property type="component" value="Unassembled WGS sequence"/>
</dbReference>
<reference evidence="1 2" key="2">
    <citation type="submission" date="2018-06" db="EMBL/GenBank/DDBJ databases">
        <title>Metagenomic assembly of (sub)arctic Cyanobacteria and their associated microbiome from non-axenic cultures.</title>
        <authorList>
            <person name="Baurain D."/>
        </authorList>
    </citation>
    <scope>NUCLEOTIDE SEQUENCE [LARGE SCALE GENOMIC DNA]</scope>
    <source>
        <strain evidence="1">ULC027bin1</strain>
    </source>
</reference>
<reference evidence="2" key="1">
    <citation type="submission" date="2018-04" db="EMBL/GenBank/DDBJ databases">
        <authorList>
            <person name="Cornet L."/>
        </authorList>
    </citation>
    <scope>NUCLEOTIDE SEQUENCE [LARGE SCALE GENOMIC DNA]</scope>
</reference>